<dbReference type="AlphaFoldDB" id="A0A0H1QXF5"/>
<keyword evidence="2" id="KW-1185">Reference proteome</keyword>
<evidence type="ECO:0000313" key="2">
    <source>
        <dbReference type="Proteomes" id="UP000035301"/>
    </source>
</evidence>
<reference evidence="1 2" key="1">
    <citation type="journal article" date="2015" name="Int. J. Syst. Evol. Microbiol.">
        <title>Methanoculleus sediminis sp. nov., a methanogen from sediments near a submarine mud volcano.</title>
        <authorList>
            <person name="Chen S.C."/>
            <person name="Chen M.F."/>
            <person name="Lai M.C."/>
            <person name="Weng C.Y."/>
            <person name="Wu S.Y."/>
            <person name="Lin S."/>
            <person name="Yang T.F."/>
            <person name="Chen P.C."/>
        </authorList>
    </citation>
    <scope>NUCLEOTIDE SEQUENCE [LARGE SCALE GENOMIC DNA]</scope>
    <source>
        <strain evidence="1 2">S3Fa</strain>
    </source>
</reference>
<dbReference type="Proteomes" id="UP000035301">
    <property type="component" value="Unassembled WGS sequence"/>
</dbReference>
<gene>
    <name evidence="1" type="ORF">SZ63_10050</name>
</gene>
<sequence>MAEVRKYVNPPAAEVICEFRFPEDTPWDLTYPGILYSHLKDTYPKRDQRYVREVVMLLGPEGLREELLVAERSIFLAEDEGCAVQVGPRLLSVSCQKPYVHWEAFSERIHGAFDRFREVIGTDAIGTMNLRYVNFIEVPEQEVTLSDYFAFYPTLPPELPRVPAGFITGCEFSFHDDRDNCRVELTDAVPESTEHNAFLLNIDYYLAEGKSIPPDGVADWLEIAHTHVRDIFEACIKDTLRDLFTVREEATATAAAR</sequence>
<dbReference type="InterPro" id="IPR026349">
    <property type="entry name" value="CHP04255"/>
</dbReference>
<proteinExistence type="predicted"/>
<evidence type="ECO:0008006" key="3">
    <source>
        <dbReference type="Google" id="ProtNLM"/>
    </source>
</evidence>
<dbReference type="EMBL" id="JXOJ01000005">
    <property type="protein sequence ID" value="KLK87630.1"/>
    <property type="molecule type" value="Genomic_DNA"/>
</dbReference>
<name>A0A0H1QXF5_9EURY</name>
<organism evidence="1 2">
    <name type="scientific">Methanoculleus sediminis</name>
    <dbReference type="NCBI Taxonomy" id="1550566"/>
    <lineage>
        <taxon>Archaea</taxon>
        <taxon>Methanobacteriati</taxon>
        <taxon>Methanobacteriota</taxon>
        <taxon>Stenosarchaea group</taxon>
        <taxon>Methanomicrobia</taxon>
        <taxon>Methanomicrobiales</taxon>
        <taxon>Methanomicrobiaceae</taxon>
        <taxon>Methanoculleus</taxon>
    </lineage>
</organism>
<dbReference type="PATRIC" id="fig|1550566.3.peg.2189"/>
<protein>
    <recommendedName>
        <fullName evidence="3">TIGR04255 family protein</fullName>
    </recommendedName>
</protein>
<accession>A0A0H1QXF5</accession>
<comment type="caution">
    <text evidence="1">The sequence shown here is derived from an EMBL/GenBank/DDBJ whole genome shotgun (WGS) entry which is preliminary data.</text>
</comment>
<dbReference type="NCBIfam" id="TIGR04255">
    <property type="entry name" value="sporadTIGR04255"/>
    <property type="match status" value="1"/>
</dbReference>
<dbReference type="OrthoDB" id="112327at2157"/>
<dbReference type="RefSeq" id="WP_048184919.1">
    <property type="nucleotide sequence ID" value="NZ_JXOJ01000005.1"/>
</dbReference>
<evidence type="ECO:0000313" key="1">
    <source>
        <dbReference type="EMBL" id="KLK87630.1"/>
    </source>
</evidence>